<feature type="compositionally biased region" description="Basic and acidic residues" evidence="1">
    <location>
        <begin position="176"/>
        <end position="189"/>
    </location>
</feature>
<organism evidence="2 3">
    <name type="scientific">Danaus plexippus plexippus</name>
    <dbReference type="NCBI Taxonomy" id="278856"/>
    <lineage>
        <taxon>Eukaryota</taxon>
        <taxon>Metazoa</taxon>
        <taxon>Ecdysozoa</taxon>
        <taxon>Arthropoda</taxon>
        <taxon>Hexapoda</taxon>
        <taxon>Insecta</taxon>
        <taxon>Pterygota</taxon>
        <taxon>Neoptera</taxon>
        <taxon>Endopterygota</taxon>
        <taxon>Lepidoptera</taxon>
        <taxon>Glossata</taxon>
        <taxon>Ditrysia</taxon>
        <taxon>Papilionoidea</taxon>
        <taxon>Nymphalidae</taxon>
        <taxon>Danainae</taxon>
        <taxon>Danaini</taxon>
        <taxon>Danaina</taxon>
        <taxon>Danaus</taxon>
        <taxon>Danaus</taxon>
    </lineage>
</organism>
<dbReference type="Proteomes" id="UP000007151">
    <property type="component" value="Unassembled WGS sequence"/>
</dbReference>
<feature type="compositionally biased region" description="Polar residues" evidence="1">
    <location>
        <begin position="215"/>
        <end position="230"/>
    </location>
</feature>
<dbReference type="InParanoid" id="A0A212EMV9"/>
<dbReference type="AlphaFoldDB" id="A0A212EMV9"/>
<keyword evidence="3" id="KW-1185">Reference proteome</keyword>
<name>A0A212EMV9_DANPL</name>
<evidence type="ECO:0000313" key="2">
    <source>
        <dbReference type="EMBL" id="OWR42840.1"/>
    </source>
</evidence>
<reference evidence="2 3" key="1">
    <citation type="journal article" date="2011" name="Cell">
        <title>The monarch butterfly genome yields insights into long-distance migration.</title>
        <authorList>
            <person name="Zhan S."/>
            <person name="Merlin C."/>
            <person name="Boore J.L."/>
            <person name="Reppert S.M."/>
        </authorList>
    </citation>
    <scope>NUCLEOTIDE SEQUENCE [LARGE SCALE GENOMIC DNA]</scope>
    <source>
        <strain evidence="2">F-2</strain>
    </source>
</reference>
<feature type="compositionally biased region" description="Basic and acidic residues" evidence="1">
    <location>
        <begin position="197"/>
        <end position="209"/>
    </location>
</feature>
<dbReference type="EMBL" id="AGBW02013773">
    <property type="protein sequence ID" value="OWR42840.1"/>
    <property type="molecule type" value="Genomic_DNA"/>
</dbReference>
<accession>A0A212EMV9</accession>
<feature type="region of interest" description="Disordered" evidence="1">
    <location>
        <begin position="172"/>
        <end position="230"/>
    </location>
</feature>
<sequence>MDKKCLFKRFIEYGTISFGHCEAVLTTSIMKFIVLTVVCLSVLSSSHRLGFRRPENDFDTDVGSDIGSDFGSGLDVDAPAAANAEAVADGTGTATANAKAVARGSGRANAVARAVANSMSDMFGPRSRSAASSYEKGVNFGENQFNSGASGTESQSFYKRGHRNFCNHEHHHSKVTKVEHAETSDEHDIGGSQANDEGAHKSNAFDKSDNGASFLGNTFENDAQEVETTL</sequence>
<evidence type="ECO:0000313" key="3">
    <source>
        <dbReference type="Proteomes" id="UP000007151"/>
    </source>
</evidence>
<dbReference type="KEGG" id="dpl:KGM_213909"/>
<gene>
    <name evidence="2" type="ORF">KGM_213909</name>
</gene>
<proteinExistence type="predicted"/>
<comment type="caution">
    <text evidence="2">The sequence shown here is derived from an EMBL/GenBank/DDBJ whole genome shotgun (WGS) entry which is preliminary data.</text>
</comment>
<protein>
    <submittedName>
        <fullName evidence="2">Uncharacterized protein</fullName>
    </submittedName>
</protein>
<evidence type="ECO:0000256" key="1">
    <source>
        <dbReference type="SAM" id="MobiDB-lite"/>
    </source>
</evidence>